<evidence type="ECO:0000313" key="2">
    <source>
        <dbReference type="EMBL" id="MDA2808149.1"/>
    </source>
</evidence>
<dbReference type="RefSeq" id="WP_270680763.1">
    <property type="nucleotide sequence ID" value="NZ_JAQFWP010000073.1"/>
</dbReference>
<gene>
    <name evidence="2" type="ORF">O4U47_26810</name>
</gene>
<proteinExistence type="predicted"/>
<dbReference type="Proteomes" id="UP001165685">
    <property type="component" value="Unassembled WGS sequence"/>
</dbReference>
<dbReference type="EMBL" id="JAQFWP010000073">
    <property type="protein sequence ID" value="MDA2808149.1"/>
    <property type="molecule type" value="Genomic_DNA"/>
</dbReference>
<dbReference type="InterPro" id="IPR021414">
    <property type="entry name" value="DUF3054"/>
</dbReference>
<organism evidence="2 3">
    <name type="scientific">Nocardiopsis suaedae</name>
    <dbReference type="NCBI Taxonomy" id="3018444"/>
    <lineage>
        <taxon>Bacteria</taxon>
        <taxon>Bacillati</taxon>
        <taxon>Actinomycetota</taxon>
        <taxon>Actinomycetes</taxon>
        <taxon>Streptosporangiales</taxon>
        <taxon>Nocardiopsidaceae</taxon>
        <taxon>Nocardiopsis</taxon>
    </lineage>
</organism>
<keyword evidence="1" id="KW-0812">Transmembrane</keyword>
<keyword evidence="1" id="KW-0472">Membrane</keyword>
<name>A0ABT4TTW9_9ACTN</name>
<evidence type="ECO:0000313" key="3">
    <source>
        <dbReference type="Proteomes" id="UP001165685"/>
    </source>
</evidence>
<feature type="transmembrane region" description="Helical" evidence="1">
    <location>
        <begin position="64"/>
        <end position="86"/>
    </location>
</feature>
<evidence type="ECO:0000256" key="1">
    <source>
        <dbReference type="SAM" id="Phobius"/>
    </source>
</evidence>
<protein>
    <submittedName>
        <fullName evidence="2">DUF3054 domain-containing protein</fullName>
    </submittedName>
</protein>
<dbReference type="Pfam" id="PF11255">
    <property type="entry name" value="DUF3054"/>
    <property type="match status" value="1"/>
</dbReference>
<keyword evidence="1" id="KW-1133">Transmembrane helix</keyword>
<feature type="transmembrane region" description="Helical" evidence="1">
    <location>
        <begin position="34"/>
        <end position="55"/>
    </location>
</feature>
<reference evidence="2" key="1">
    <citation type="submission" date="2023-01" db="EMBL/GenBank/DDBJ databases">
        <title>Draft genome sequence of Nocardiopsis sp. LSu2-4 isolated from halophytes.</title>
        <authorList>
            <person name="Duangmal K."/>
            <person name="Chantavorakit T."/>
        </authorList>
    </citation>
    <scope>NUCLEOTIDE SEQUENCE</scope>
    <source>
        <strain evidence="2">LSu2-4</strain>
    </source>
</reference>
<feature type="transmembrane region" description="Helical" evidence="1">
    <location>
        <begin position="92"/>
        <end position="114"/>
    </location>
</feature>
<sequence length="133" mass="14166">MRFVPIAVAAVLDLVCVGAFVVVGRASHEEASSIAGFLGTAWPFAAGLIAGWLVARAWRAPMRAVWTGVIVWAVTVPVGLALRAFLTPDGAPWSFAIVTTVFLGAAMVGWRELARPFTMGRGRRKENEESPAS</sequence>
<keyword evidence="3" id="KW-1185">Reference proteome</keyword>
<comment type="caution">
    <text evidence="2">The sequence shown here is derived from an EMBL/GenBank/DDBJ whole genome shotgun (WGS) entry which is preliminary data.</text>
</comment>
<accession>A0ABT4TTW9</accession>